<keyword evidence="2" id="KW-1185">Reference proteome</keyword>
<comment type="caution">
    <text evidence="1">The sequence shown here is derived from an EMBL/GenBank/DDBJ whole genome shotgun (WGS) entry which is preliminary data.</text>
</comment>
<evidence type="ECO:0000313" key="2">
    <source>
        <dbReference type="Proteomes" id="UP000028341"/>
    </source>
</evidence>
<dbReference type="STRING" id="55952.BU52_33040"/>
<dbReference type="EMBL" id="JFCB01000057">
    <property type="protein sequence ID" value="KES02978.1"/>
    <property type="molecule type" value="Genomic_DNA"/>
</dbReference>
<sequence length="77" mass="8025">MADIEIDDSTRAALQALADDAGLSLEAYLARVAEEKQRERALVAGAEAFRRVTGDPATVAAFDAAFGGPVRHAPQAA</sequence>
<dbReference type="OrthoDB" id="4315471at2"/>
<protein>
    <submittedName>
        <fullName evidence="1">Antitoxin MazE7</fullName>
    </submittedName>
</protein>
<accession>A0A081XHF5</accession>
<proteinExistence type="predicted"/>
<gene>
    <name evidence="1" type="ORF">BU52_33040</name>
</gene>
<dbReference type="Proteomes" id="UP000028341">
    <property type="component" value="Unassembled WGS sequence"/>
</dbReference>
<reference evidence="1 2" key="1">
    <citation type="submission" date="2014-02" db="EMBL/GenBank/DDBJ databases">
        <title>The genome announcement of Streptomyces toyocaensis NRRL15009.</title>
        <authorList>
            <person name="Hong H.-J."/>
            <person name="Kwun M.J."/>
        </authorList>
    </citation>
    <scope>NUCLEOTIDE SEQUENCE [LARGE SCALE GENOMIC DNA]</scope>
    <source>
        <strain evidence="1 2">NRRL 15009</strain>
    </source>
</reference>
<name>A0A081XHF5_STRTO</name>
<dbReference type="RefSeq" id="WP_037941257.1">
    <property type="nucleotide sequence ID" value="NZ_JBFADL010000036.1"/>
</dbReference>
<evidence type="ECO:0000313" key="1">
    <source>
        <dbReference type="EMBL" id="KES02978.1"/>
    </source>
</evidence>
<dbReference type="AlphaFoldDB" id="A0A081XHF5"/>
<organism evidence="1 2">
    <name type="scientific">Streptomyces toyocaensis</name>
    <dbReference type="NCBI Taxonomy" id="55952"/>
    <lineage>
        <taxon>Bacteria</taxon>
        <taxon>Bacillati</taxon>
        <taxon>Actinomycetota</taxon>
        <taxon>Actinomycetes</taxon>
        <taxon>Kitasatosporales</taxon>
        <taxon>Streptomycetaceae</taxon>
        <taxon>Streptomyces</taxon>
    </lineage>
</organism>